<dbReference type="NCBIfam" id="NF005710">
    <property type="entry name" value="PRK07522.1"/>
    <property type="match status" value="1"/>
</dbReference>
<dbReference type="NCBIfam" id="TIGR01892">
    <property type="entry name" value="AcOrn-deacetyl"/>
    <property type="match status" value="1"/>
</dbReference>
<dbReference type="InterPro" id="IPR011650">
    <property type="entry name" value="Peptidase_M20_dimer"/>
</dbReference>
<dbReference type="RefSeq" id="WP_212609731.1">
    <property type="nucleotide sequence ID" value="NZ_CP073910.1"/>
</dbReference>
<dbReference type="Gene3D" id="3.40.630.10">
    <property type="entry name" value="Zn peptidases"/>
    <property type="match status" value="1"/>
</dbReference>
<dbReference type="Proteomes" id="UP000681425">
    <property type="component" value="Chromosome"/>
</dbReference>
<evidence type="ECO:0000256" key="1">
    <source>
        <dbReference type="ARBA" id="ARBA00022723"/>
    </source>
</evidence>
<dbReference type="InterPro" id="IPR036264">
    <property type="entry name" value="Bact_exopeptidase_dim_dom"/>
</dbReference>
<feature type="domain" description="Peptidase M20 dimerisation" evidence="4">
    <location>
        <begin position="180"/>
        <end position="289"/>
    </location>
</feature>
<dbReference type="AlphaFoldDB" id="A0A975Q1V6"/>
<evidence type="ECO:0000313" key="5">
    <source>
        <dbReference type="EMBL" id="QUT06340.1"/>
    </source>
</evidence>
<dbReference type="GO" id="GO:0008777">
    <property type="term" value="F:acetylornithine deacetylase activity"/>
    <property type="evidence" value="ECO:0007669"/>
    <property type="project" value="UniProtKB-EC"/>
</dbReference>
<gene>
    <name evidence="5" type="primary">argE</name>
    <name evidence="5" type="ORF">KFK14_02330</name>
</gene>
<organism evidence="5 6">
    <name type="scientific">Sphingobium phenoxybenzoativorans</name>
    <dbReference type="NCBI Taxonomy" id="1592790"/>
    <lineage>
        <taxon>Bacteria</taxon>
        <taxon>Pseudomonadati</taxon>
        <taxon>Pseudomonadota</taxon>
        <taxon>Alphaproteobacteria</taxon>
        <taxon>Sphingomonadales</taxon>
        <taxon>Sphingomonadaceae</taxon>
        <taxon>Sphingobium</taxon>
    </lineage>
</organism>
<dbReference type="KEGG" id="spph:KFK14_02330"/>
<dbReference type="InterPro" id="IPR002933">
    <property type="entry name" value="Peptidase_M20"/>
</dbReference>
<dbReference type="Gene3D" id="3.30.70.360">
    <property type="match status" value="1"/>
</dbReference>
<evidence type="ECO:0000313" key="6">
    <source>
        <dbReference type="Proteomes" id="UP000681425"/>
    </source>
</evidence>
<dbReference type="SUPFAM" id="SSF55031">
    <property type="entry name" value="Bacterial exopeptidase dimerisation domain"/>
    <property type="match status" value="1"/>
</dbReference>
<dbReference type="SUPFAM" id="SSF53187">
    <property type="entry name" value="Zn-dependent exopeptidases"/>
    <property type="match status" value="1"/>
</dbReference>
<reference evidence="5" key="1">
    <citation type="submission" date="2021-04" db="EMBL/GenBank/DDBJ databases">
        <title>Isolation of p-tert-butylphenol degrading bacteria Sphingobium phenoxybenzoativorans Tas13 from active sludge.</title>
        <authorList>
            <person name="Li Y."/>
        </authorList>
    </citation>
    <scope>NUCLEOTIDE SEQUENCE</scope>
    <source>
        <strain evidence="5">Tas13</strain>
    </source>
</reference>
<dbReference type="Pfam" id="PF07687">
    <property type="entry name" value="M20_dimer"/>
    <property type="match status" value="1"/>
</dbReference>
<dbReference type="GO" id="GO:0046872">
    <property type="term" value="F:metal ion binding"/>
    <property type="evidence" value="ECO:0007669"/>
    <property type="project" value="UniProtKB-KW"/>
</dbReference>
<evidence type="ECO:0000256" key="2">
    <source>
        <dbReference type="ARBA" id="ARBA00022801"/>
    </source>
</evidence>
<dbReference type="GO" id="GO:0006526">
    <property type="term" value="P:L-arginine biosynthetic process"/>
    <property type="evidence" value="ECO:0007669"/>
    <property type="project" value="InterPro"/>
</dbReference>
<dbReference type="Pfam" id="PF01546">
    <property type="entry name" value="Peptidase_M20"/>
    <property type="match status" value="1"/>
</dbReference>
<keyword evidence="3" id="KW-0170">Cobalt</keyword>
<dbReference type="EMBL" id="CP073910">
    <property type="protein sequence ID" value="QUT06340.1"/>
    <property type="molecule type" value="Genomic_DNA"/>
</dbReference>
<dbReference type="PANTHER" id="PTHR43808:SF31">
    <property type="entry name" value="N-ACETYL-L-CITRULLINE DEACETYLASE"/>
    <property type="match status" value="1"/>
</dbReference>
<keyword evidence="6" id="KW-1185">Reference proteome</keyword>
<proteinExistence type="predicted"/>
<dbReference type="PANTHER" id="PTHR43808">
    <property type="entry name" value="ACETYLORNITHINE DEACETYLASE"/>
    <property type="match status" value="1"/>
</dbReference>
<keyword evidence="2 5" id="KW-0378">Hydrolase</keyword>
<sequence length="405" mass="43014">MATTREELHSSALSILADLVAFDTTSRDSNLALIAYVEQRLSTIGVTARRVMSADGRKANLYATIGPVREQGIVLSGHTDVVPVDGQPWTSDPFTLTRRGDRLYGRGTCDMKGFLALALAAAPHLAAPERAGRPAHLAFSYDEEIGCLGAPHMIREIVANLPRPAAVIVGEPTNMEVVSGHKGITTHVVTVTGHEAHSSLTHLGISANMVAIRLMAMLSDLAETLKSGADPASPFVPPHATLTIGQINGGTAVNILARECRFAFDFRSPPGTDVDALLAPFKAEAARIDAEMKALWPETGVEVVRRSAAPPFAPEPDGVAERVARILSGDNGQPRVVSYAAEAGQFQQAGFSTVICGPGSIEQAHQPDEYVEIGQMERGAAFMERLIAMLHGDHSPTSPQIAEAQ</sequence>
<evidence type="ECO:0000259" key="4">
    <source>
        <dbReference type="Pfam" id="PF07687"/>
    </source>
</evidence>
<name>A0A975Q1V6_9SPHN</name>
<dbReference type="CDD" id="cd03894">
    <property type="entry name" value="M20_ArgE"/>
    <property type="match status" value="1"/>
</dbReference>
<protein>
    <submittedName>
        <fullName evidence="5">Acetylornithine deacetylase</fullName>
        <ecNumber evidence="5">3.5.1.16</ecNumber>
    </submittedName>
</protein>
<evidence type="ECO:0000256" key="3">
    <source>
        <dbReference type="ARBA" id="ARBA00023285"/>
    </source>
</evidence>
<accession>A0A975Q1V6</accession>
<dbReference type="EC" id="3.5.1.16" evidence="5"/>
<dbReference type="InterPro" id="IPR010169">
    <property type="entry name" value="AcOrn-deacetyl"/>
</dbReference>
<keyword evidence="1" id="KW-0479">Metal-binding</keyword>
<dbReference type="InterPro" id="IPR050072">
    <property type="entry name" value="Peptidase_M20A"/>
</dbReference>